<feature type="transmembrane region" description="Helical" evidence="7">
    <location>
        <begin position="253"/>
        <end position="275"/>
    </location>
</feature>
<evidence type="ECO:0000313" key="9">
    <source>
        <dbReference type="EMBL" id="MEQ1409490.1"/>
    </source>
</evidence>
<feature type="transmembrane region" description="Helical" evidence="7">
    <location>
        <begin position="359"/>
        <end position="392"/>
    </location>
</feature>
<feature type="transmembrane region" description="Helical" evidence="7">
    <location>
        <begin position="161"/>
        <end position="183"/>
    </location>
</feature>
<dbReference type="InterPro" id="IPR020846">
    <property type="entry name" value="MFS_dom"/>
</dbReference>
<keyword evidence="4 7" id="KW-0812">Transmembrane</keyword>
<feature type="transmembrane region" description="Helical" evidence="7">
    <location>
        <begin position="37"/>
        <end position="57"/>
    </location>
</feature>
<reference evidence="9 10" key="1">
    <citation type="submission" date="2024-05" db="EMBL/GenBank/DDBJ databases">
        <title>Neorhizobium sp. Rsf11, a plant growth promoting and heavy metal resistant PAH-degrader.</title>
        <authorList>
            <person name="Golubev S.N."/>
            <person name="Muratova A.Y."/>
            <person name="Markelova M.I."/>
        </authorList>
    </citation>
    <scope>NUCLEOTIDE SEQUENCE [LARGE SCALE GENOMIC DNA]</scope>
    <source>
        <strain evidence="9 10">Rsf11</strain>
    </source>
</reference>
<evidence type="ECO:0000256" key="2">
    <source>
        <dbReference type="ARBA" id="ARBA00022448"/>
    </source>
</evidence>
<keyword evidence="3" id="KW-1003">Cell membrane</keyword>
<evidence type="ECO:0000256" key="1">
    <source>
        <dbReference type="ARBA" id="ARBA00004651"/>
    </source>
</evidence>
<evidence type="ECO:0000256" key="7">
    <source>
        <dbReference type="SAM" id="Phobius"/>
    </source>
</evidence>
<sequence length="416" mass="44124">MQADTFRRFGIFGGGLFFAITGMAAPFFTLYASEMGASTLAIGLIVTSRALLPIIIAMPTGQLIDSIGSVKMLQIGSALLLISLLNTVFATSVLMLTVSQLFMGACIIIMATALQVLVSTGDRETRNKAITTYSMWMSGGSMLGPLLGGLITFAFEAPADGYRFTFVAAAAATTVFMLLLACLSRIYPHPVPAVGEIRSILSFRGVTTSYRQGMDLTSHRPVQFGLVGTFVIMYIQALYSGFLPVYLDQFGYSAFHIAAILSWQGMAGMLSRFVIKALMRRFSLERILSVAGLLAAICVVLTPLAAPNAVVTYLLIFTLGAAAGVNLPVSMMIMVDAVGESQHGKLMGLRLLVNRFSQTISPALFGLLGSFVGLTAAFLAGGAVLVATMFGFSAYASHMVRTSVANAASNPSPKED</sequence>
<dbReference type="PROSITE" id="PS50850">
    <property type="entry name" value="MFS"/>
    <property type="match status" value="1"/>
</dbReference>
<keyword evidence="10" id="KW-1185">Reference proteome</keyword>
<feature type="domain" description="Major facilitator superfamily (MFS) profile" evidence="8">
    <location>
        <begin position="1"/>
        <end position="399"/>
    </location>
</feature>
<gene>
    <name evidence="9" type="ORF">ABK249_31795</name>
</gene>
<dbReference type="SUPFAM" id="SSF103473">
    <property type="entry name" value="MFS general substrate transporter"/>
    <property type="match status" value="1"/>
</dbReference>
<proteinExistence type="predicted"/>
<feature type="transmembrane region" description="Helical" evidence="7">
    <location>
        <begin position="312"/>
        <end position="338"/>
    </location>
</feature>
<feature type="transmembrane region" description="Helical" evidence="7">
    <location>
        <begin position="78"/>
        <end position="96"/>
    </location>
</feature>
<evidence type="ECO:0000313" key="10">
    <source>
        <dbReference type="Proteomes" id="UP001496627"/>
    </source>
</evidence>
<comment type="caution">
    <text evidence="9">The sequence shown here is derived from an EMBL/GenBank/DDBJ whole genome shotgun (WGS) entry which is preliminary data.</text>
</comment>
<keyword evidence="2" id="KW-0813">Transport</keyword>
<comment type="subcellular location">
    <subcellularLocation>
        <location evidence="1">Cell membrane</location>
        <topology evidence="1">Multi-pass membrane protein</topology>
    </subcellularLocation>
</comment>
<evidence type="ECO:0000256" key="3">
    <source>
        <dbReference type="ARBA" id="ARBA00022475"/>
    </source>
</evidence>
<feature type="transmembrane region" description="Helical" evidence="7">
    <location>
        <begin position="102"/>
        <end position="121"/>
    </location>
</feature>
<feature type="transmembrane region" description="Helical" evidence="7">
    <location>
        <begin position="133"/>
        <end position="155"/>
    </location>
</feature>
<dbReference type="InterPro" id="IPR011701">
    <property type="entry name" value="MFS"/>
</dbReference>
<feature type="transmembrane region" description="Helical" evidence="7">
    <location>
        <begin position="224"/>
        <end position="247"/>
    </location>
</feature>
<dbReference type="Pfam" id="PF07690">
    <property type="entry name" value="MFS_1"/>
    <property type="match status" value="1"/>
</dbReference>
<protein>
    <submittedName>
        <fullName evidence="9">MFS transporter</fullName>
    </submittedName>
</protein>
<dbReference type="PANTHER" id="PTHR23517">
    <property type="entry name" value="RESISTANCE PROTEIN MDTM, PUTATIVE-RELATED-RELATED"/>
    <property type="match status" value="1"/>
</dbReference>
<keyword evidence="5 7" id="KW-1133">Transmembrane helix</keyword>
<dbReference type="RefSeq" id="WP_227705648.1">
    <property type="nucleotide sequence ID" value="NZ_JBEAAL010000046.1"/>
</dbReference>
<accession>A0ABV0MEF6</accession>
<name>A0ABV0MEF6_9HYPH</name>
<dbReference type="InterPro" id="IPR036259">
    <property type="entry name" value="MFS_trans_sf"/>
</dbReference>
<feature type="transmembrane region" description="Helical" evidence="7">
    <location>
        <begin position="9"/>
        <end position="31"/>
    </location>
</feature>
<dbReference type="Proteomes" id="UP001496627">
    <property type="component" value="Unassembled WGS sequence"/>
</dbReference>
<evidence type="ECO:0000256" key="6">
    <source>
        <dbReference type="ARBA" id="ARBA00023136"/>
    </source>
</evidence>
<evidence type="ECO:0000256" key="4">
    <source>
        <dbReference type="ARBA" id="ARBA00022692"/>
    </source>
</evidence>
<evidence type="ECO:0000256" key="5">
    <source>
        <dbReference type="ARBA" id="ARBA00022989"/>
    </source>
</evidence>
<evidence type="ECO:0000259" key="8">
    <source>
        <dbReference type="PROSITE" id="PS50850"/>
    </source>
</evidence>
<organism evidence="9 10">
    <name type="scientific">Neorhizobium phenanthreniclasticum</name>
    <dbReference type="NCBI Taxonomy" id="3157917"/>
    <lineage>
        <taxon>Bacteria</taxon>
        <taxon>Pseudomonadati</taxon>
        <taxon>Pseudomonadota</taxon>
        <taxon>Alphaproteobacteria</taxon>
        <taxon>Hyphomicrobiales</taxon>
        <taxon>Rhizobiaceae</taxon>
        <taxon>Rhizobium/Agrobacterium group</taxon>
        <taxon>Neorhizobium</taxon>
    </lineage>
</organism>
<keyword evidence="6 7" id="KW-0472">Membrane</keyword>
<dbReference type="InterPro" id="IPR050171">
    <property type="entry name" value="MFS_Transporters"/>
</dbReference>
<dbReference type="EMBL" id="JBEAAL010000046">
    <property type="protein sequence ID" value="MEQ1409490.1"/>
    <property type="molecule type" value="Genomic_DNA"/>
</dbReference>
<dbReference type="Gene3D" id="1.20.1250.20">
    <property type="entry name" value="MFS general substrate transporter like domains"/>
    <property type="match status" value="1"/>
</dbReference>
<feature type="transmembrane region" description="Helical" evidence="7">
    <location>
        <begin position="287"/>
        <end position="306"/>
    </location>
</feature>